<accession>A0A1B8GC38</accession>
<evidence type="ECO:0000256" key="2">
    <source>
        <dbReference type="SAM" id="Phobius"/>
    </source>
</evidence>
<dbReference type="Pfam" id="PF13191">
    <property type="entry name" value="AAA_16"/>
    <property type="match status" value="1"/>
</dbReference>
<feature type="compositionally biased region" description="Basic and acidic residues" evidence="1">
    <location>
        <begin position="161"/>
        <end position="172"/>
    </location>
</feature>
<dbReference type="GeneID" id="28841845"/>
<dbReference type="Proteomes" id="UP000091956">
    <property type="component" value="Unassembled WGS sequence"/>
</dbReference>
<dbReference type="EMBL" id="KV460255">
    <property type="protein sequence ID" value="OBT93347.2"/>
    <property type="molecule type" value="Genomic_DNA"/>
</dbReference>
<keyword evidence="2" id="KW-1133">Transmembrane helix</keyword>
<proteinExistence type="predicted"/>
<dbReference type="SUPFAM" id="SSF52540">
    <property type="entry name" value="P-loop containing nucleoside triphosphate hydrolases"/>
    <property type="match status" value="1"/>
</dbReference>
<feature type="region of interest" description="Disordered" evidence="1">
    <location>
        <begin position="44"/>
        <end position="86"/>
    </location>
</feature>
<evidence type="ECO:0000259" key="4">
    <source>
        <dbReference type="Pfam" id="PF24913"/>
    </source>
</evidence>
<feature type="compositionally biased region" description="Low complexity" evidence="1">
    <location>
        <begin position="150"/>
        <end position="159"/>
    </location>
</feature>
<keyword evidence="2" id="KW-0812">Transmembrane</keyword>
<dbReference type="PANTHER" id="PTHR36168">
    <property type="entry name" value="CHROMOSOME 1, WHOLE GENOME SHOTGUN SEQUENCE"/>
    <property type="match status" value="1"/>
</dbReference>
<feature type="region of interest" description="Disordered" evidence="1">
    <location>
        <begin position="150"/>
        <end position="172"/>
    </location>
</feature>
<evidence type="ECO:0000313" key="5">
    <source>
        <dbReference type="EMBL" id="OBT93347.2"/>
    </source>
</evidence>
<reference evidence="6" key="2">
    <citation type="journal article" date="2018" name="Nat. Commun.">
        <title>Extreme sensitivity to ultraviolet light in the fungal pathogen causing white-nose syndrome of bats.</title>
        <authorList>
            <person name="Palmer J.M."/>
            <person name="Drees K.P."/>
            <person name="Foster J.T."/>
            <person name="Lindner D.L."/>
        </authorList>
    </citation>
    <scope>NUCLEOTIDE SEQUENCE [LARGE SCALE GENOMIC DNA]</scope>
    <source>
        <strain evidence="6">UAMH 10579</strain>
    </source>
</reference>
<feature type="region of interest" description="Disordered" evidence="1">
    <location>
        <begin position="576"/>
        <end position="596"/>
    </location>
</feature>
<feature type="domain" description="AAA protein C-terminal winged helix" evidence="4">
    <location>
        <begin position="420"/>
        <end position="540"/>
    </location>
</feature>
<keyword evidence="6" id="KW-1185">Reference proteome</keyword>
<protein>
    <submittedName>
        <fullName evidence="5">Uncharacterized protein</fullName>
    </submittedName>
</protein>
<dbReference type="Pfam" id="PF24913">
    <property type="entry name" value="WHD_AAA_fung"/>
    <property type="match status" value="1"/>
</dbReference>
<dbReference type="RefSeq" id="XP_018127080.2">
    <property type="nucleotide sequence ID" value="XM_018277882.2"/>
</dbReference>
<feature type="compositionally biased region" description="Polar residues" evidence="1">
    <location>
        <begin position="44"/>
        <end position="61"/>
    </location>
</feature>
<dbReference type="Gene3D" id="3.40.50.300">
    <property type="entry name" value="P-loop containing nucleotide triphosphate hydrolases"/>
    <property type="match status" value="1"/>
</dbReference>
<dbReference type="AlphaFoldDB" id="A0A1B8GC38"/>
<gene>
    <name evidence="5" type="ORF">VE01_08459</name>
</gene>
<feature type="domain" description="Orc1-like AAA ATPase" evidence="3">
    <location>
        <begin position="173"/>
        <end position="325"/>
    </location>
</feature>
<feature type="transmembrane region" description="Helical" evidence="2">
    <location>
        <begin position="96"/>
        <end position="122"/>
    </location>
</feature>
<reference evidence="5 6" key="1">
    <citation type="submission" date="2016-03" db="EMBL/GenBank/DDBJ databases">
        <title>Comparative genomics of Pseudogymnoascus destructans, the fungus causing white-nose syndrome of bats.</title>
        <authorList>
            <person name="Palmer J.M."/>
            <person name="Drees K.P."/>
            <person name="Foster J.T."/>
            <person name="Lindner D.L."/>
        </authorList>
    </citation>
    <scope>NUCLEOTIDE SEQUENCE [LARGE SCALE GENOMIC DNA]</scope>
    <source>
        <strain evidence="5 6">UAMH 10579</strain>
    </source>
</reference>
<dbReference type="InterPro" id="IPR027417">
    <property type="entry name" value="P-loop_NTPase"/>
</dbReference>
<dbReference type="STRING" id="342668.A0A1B8GC38"/>
<dbReference type="PANTHER" id="PTHR36168:SF1">
    <property type="entry name" value="ORC1-LIKE AAA ATPASE DOMAIN-CONTAINING PROTEIN"/>
    <property type="match status" value="1"/>
</dbReference>
<organism evidence="5 6">
    <name type="scientific">Pseudogymnoascus verrucosus</name>
    <dbReference type="NCBI Taxonomy" id="342668"/>
    <lineage>
        <taxon>Eukaryota</taxon>
        <taxon>Fungi</taxon>
        <taxon>Dikarya</taxon>
        <taxon>Ascomycota</taxon>
        <taxon>Pezizomycotina</taxon>
        <taxon>Leotiomycetes</taxon>
        <taxon>Thelebolales</taxon>
        <taxon>Thelebolaceae</taxon>
        <taxon>Pseudogymnoascus</taxon>
    </lineage>
</organism>
<evidence type="ECO:0000259" key="3">
    <source>
        <dbReference type="Pfam" id="PF13191"/>
    </source>
</evidence>
<dbReference type="InterPro" id="IPR056808">
    <property type="entry name" value="HTH_AAA"/>
</dbReference>
<keyword evidence="2" id="KW-0472">Membrane</keyword>
<sequence>MNPAPRCWRSINRQTPCLLRTGRVGIQCRLPQLALAPVSQSQRRWETSSGLGDSNSATEGTKQLHDPRRGPSKHGRRPRHEEDERPQSLLSKMIEAAATAFASIVVLGAGFAFGGFCYHKFYKWHVLRKMRKAFEPGDPALVLAAMGKQVPEAQPPTTQEEQEKSDNENHWIRRDEQDKIDAIINGTEKGHYHLLIGEKGTGKTSMLLDAMQKIDGEGIAMLDAHGDLEIFRIRLGKALNFEFHEDYIGSYFSERGPRESTALLDIERAFNKLDKVALDRRMKVGRPIVLIINSMHLLKPDTDGMNLLELLQQRAEQWAASNLITVVFNSDDYWVYERLKQLATRMEVTTVGDLPKDKALNAIRMYRSKYFYEDPDESILSQVYERIGGRLTFLNKVAKSADMLKTCDEISAVEKQWFLNQCGLLGMEMDDDVMDQQKYASAAMVLAQALVDQEANSEGPIYDPEHGHDLPALPLHKARQVMTRADFIREYDHINVFTITSSAMVRADSVPMQRAFREICAEPGFRDYLDATLQRINDIESLGRTRELVAKDLVLGGKYVISQEKGGFGKVIQLVMPPEEDEDDDKEEGKGGKNDS</sequence>
<name>A0A1B8GC38_9PEZI</name>
<evidence type="ECO:0000256" key="1">
    <source>
        <dbReference type="SAM" id="MobiDB-lite"/>
    </source>
</evidence>
<dbReference type="InterPro" id="IPR041664">
    <property type="entry name" value="AAA_16"/>
</dbReference>
<evidence type="ECO:0000313" key="6">
    <source>
        <dbReference type="Proteomes" id="UP000091956"/>
    </source>
</evidence>
<feature type="compositionally biased region" description="Basic and acidic residues" evidence="1">
    <location>
        <begin position="587"/>
        <end position="596"/>
    </location>
</feature>